<evidence type="ECO:0000313" key="5">
    <source>
        <dbReference type="EMBL" id="CAD8079252.1"/>
    </source>
</evidence>
<accession>A0A8S1MJX3</accession>
<dbReference type="GO" id="GO:0070740">
    <property type="term" value="F:tubulin-glutamic acid ligase activity"/>
    <property type="evidence" value="ECO:0007669"/>
    <property type="project" value="TreeGrafter"/>
</dbReference>
<dbReference type="GO" id="GO:0005524">
    <property type="term" value="F:ATP binding"/>
    <property type="evidence" value="ECO:0007669"/>
    <property type="project" value="UniProtKB-KW"/>
</dbReference>
<name>A0A8S1MJX3_PARPR</name>
<evidence type="ECO:0000256" key="3">
    <source>
        <dbReference type="ARBA" id="ARBA00022840"/>
    </source>
</evidence>
<reference evidence="5" key="1">
    <citation type="submission" date="2021-01" db="EMBL/GenBank/DDBJ databases">
        <authorList>
            <consortium name="Genoscope - CEA"/>
            <person name="William W."/>
        </authorList>
    </citation>
    <scope>NUCLEOTIDE SEQUENCE</scope>
</reference>
<evidence type="ECO:0000256" key="1">
    <source>
        <dbReference type="ARBA" id="ARBA00022598"/>
    </source>
</evidence>
<protein>
    <recommendedName>
        <fullName evidence="7">Tubulin-tyrosine ligase family protein</fullName>
    </recommendedName>
</protein>
<dbReference type="PANTHER" id="PTHR12241">
    <property type="entry name" value="TUBULIN POLYGLUTAMYLASE"/>
    <property type="match status" value="1"/>
</dbReference>
<feature type="region of interest" description="Disordered" evidence="4">
    <location>
        <begin position="1"/>
        <end position="38"/>
    </location>
</feature>
<dbReference type="OMA" id="RFATQLY"/>
<feature type="compositionally biased region" description="Acidic residues" evidence="4">
    <location>
        <begin position="12"/>
        <end position="33"/>
    </location>
</feature>
<dbReference type="PROSITE" id="PS51221">
    <property type="entry name" value="TTL"/>
    <property type="match status" value="1"/>
</dbReference>
<dbReference type="Pfam" id="PF03133">
    <property type="entry name" value="TTL"/>
    <property type="match status" value="1"/>
</dbReference>
<dbReference type="InterPro" id="IPR004344">
    <property type="entry name" value="TTL/TTLL_fam"/>
</dbReference>
<evidence type="ECO:0000313" key="6">
    <source>
        <dbReference type="Proteomes" id="UP000688137"/>
    </source>
</evidence>
<sequence length="717" mass="84424">MKQEKEMPFNGDFEDSEADEDEQSQESESEEEQIQIKKKKKKVVNSSKKLIMNVSDTQYPVVKFVGKMIYKFKLSYVPYLENNNWDFCWTDNAVLPETLSKMQPHQRINHFPGMYSLARKNHLGRNLNKMQKQYPDEYDFYPRTWMLPSEYGDFKAQFQKGKAKTFIIKPEASCQGKGIFLTRSIDSINPQEHYVAQRYIHKPLLIDGLKFDLRIYVMICGCDPLRIYLYKEGLARFATQLYSSPHSTNLDDACMHLTNYAINKDNPNFIFNEDEKKMDIGHKRSMTSVFELLRIQKQNVDQLLIDIKDLIIKTFCAVQPILQQNYTQIENYANNMCFEILGFDILIDSSLKPYLLEVNHTPSFTTDTPLDSYIKKNLIRDAITLMNINVKTKNDIISQKKDQMQKRVLTGKKTKLSYEEKRVLKMQAQKERDEYESKNKGDFELIYPCDKSYDEYLQHAQKLYEDWTGANIRRNLKRDTIAEQSKPQSCTQKPILTQKSQLYKHVQSKVNTNLFPTKTTKADQEVTQEEPEQTLQQIPEPIQSQPQLEPDNFVTYEDYQQSESLKDLYNFAEKRIPEIQLIDLIQFRRAESKQDNSSFQMIQMSQQNSLSNLSPLMQIKSIQDSKNEKKFSIRKKNKQPKQIDQEQLYFQPQPHYQPPIQQHSISYQQQVQIQNGSFVKPKVFSLKLQHPPKGYKLQSLPILMQQNYTKQRYEQGV</sequence>
<keyword evidence="3" id="KW-0067">ATP-binding</keyword>
<dbReference type="AlphaFoldDB" id="A0A8S1MJX3"/>
<evidence type="ECO:0008006" key="7">
    <source>
        <dbReference type="Google" id="ProtNLM"/>
    </source>
</evidence>
<dbReference type="GO" id="GO:0015631">
    <property type="term" value="F:tubulin binding"/>
    <property type="evidence" value="ECO:0007669"/>
    <property type="project" value="TreeGrafter"/>
</dbReference>
<comment type="caution">
    <text evidence="5">The sequence shown here is derived from an EMBL/GenBank/DDBJ whole genome shotgun (WGS) entry which is preliminary data.</text>
</comment>
<dbReference type="PANTHER" id="PTHR12241:SF147">
    <property type="entry name" value="TUBULIN POLYGLUTAMYLASE TTLL7"/>
    <property type="match status" value="1"/>
</dbReference>
<organism evidence="5 6">
    <name type="scientific">Paramecium primaurelia</name>
    <dbReference type="NCBI Taxonomy" id="5886"/>
    <lineage>
        <taxon>Eukaryota</taxon>
        <taxon>Sar</taxon>
        <taxon>Alveolata</taxon>
        <taxon>Ciliophora</taxon>
        <taxon>Intramacronucleata</taxon>
        <taxon>Oligohymenophorea</taxon>
        <taxon>Peniculida</taxon>
        <taxon>Parameciidae</taxon>
        <taxon>Paramecium</taxon>
    </lineage>
</organism>
<dbReference type="GO" id="GO:0036064">
    <property type="term" value="C:ciliary basal body"/>
    <property type="evidence" value="ECO:0007669"/>
    <property type="project" value="TreeGrafter"/>
</dbReference>
<dbReference type="Proteomes" id="UP000688137">
    <property type="component" value="Unassembled WGS sequence"/>
</dbReference>
<gene>
    <name evidence="5" type="ORF">PPRIM_AZ9-3.1.T0610216</name>
</gene>
<evidence type="ECO:0000256" key="4">
    <source>
        <dbReference type="SAM" id="MobiDB-lite"/>
    </source>
</evidence>
<dbReference type="GO" id="GO:0000226">
    <property type="term" value="P:microtubule cytoskeleton organization"/>
    <property type="evidence" value="ECO:0007669"/>
    <property type="project" value="TreeGrafter"/>
</dbReference>
<proteinExistence type="predicted"/>
<dbReference type="EMBL" id="CAJJDM010000062">
    <property type="protein sequence ID" value="CAD8079252.1"/>
    <property type="molecule type" value="Genomic_DNA"/>
</dbReference>
<keyword evidence="6" id="KW-1185">Reference proteome</keyword>
<keyword evidence="1" id="KW-0436">Ligase</keyword>
<evidence type="ECO:0000256" key="2">
    <source>
        <dbReference type="ARBA" id="ARBA00022741"/>
    </source>
</evidence>
<keyword evidence="2" id="KW-0547">Nucleotide-binding</keyword>